<dbReference type="InterPro" id="IPR008271">
    <property type="entry name" value="Ser/Thr_kinase_AS"/>
</dbReference>
<dbReference type="InterPro" id="IPR000719">
    <property type="entry name" value="Prot_kinase_dom"/>
</dbReference>
<dbReference type="PANTHER" id="PTHR43289">
    <property type="entry name" value="MITOGEN-ACTIVATED PROTEIN KINASE KINASE KINASE 20-RELATED"/>
    <property type="match status" value="1"/>
</dbReference>
<dbReference type="Gene3D" id="1.10.510.10">
    <property type="entry name" value="Transferase(Phosphotransferase) domain 1"/>
    <property type="match status" value="1"/>
</dbReference>
<keyword evidence="6" id="KW-0067">ATP-binding</keyword>
<dbReference type="GO" id="GO:0004674">
    <property type="term" value="F:protein serine/threonine kinase activity"/>
    <property type="evidence" value="ECO:0007669"/>
    <property type="project" value="UniProtKB-KW"/>
</dbReference>
<dbReference type="EC" id="2.7.11.1" evidence="1"/>
<feature type="domain" description="Protein kinase" evidence="10">
    <location>
        <begin position="8"/>
        <end position="274"/>
    </location>
</feature>
<sequence length="333" mass="35001">MRVLSGRYRLTEPIGSGGMAPVWQAHDDVLDRTVAVKLLTAEHVADPEAFARARNEARCAARIAHPNVAAVYDFGTTRRSRQGAAYLVMERVQGPLLSDYLRQGPLHPTFAVRVCAEVAAGLAAAHSQGIVHRDIKPANVVLTPTGAKLLDFGIAARVGEVDRSPDGLVLGTPAYIAPERLDGHPVAPEADLYGLGVLLYLTLTGLIPWNESTDDGLLRAHLETPPIPLPAIDALPSEAADTCHACLDKDPAQRPTALAAAMILAASVDAQVYLPPLPVLEPPPRPPPVVPAVAEPRAAVDPAAVGPLAAVDPLSGPVDPLRAATTPRRHPGP</sequence>
<keyword evidence="2" id="KW-0723">Serine/threonine-protein kinase</keyword>
<comment type="catalytic activity">
    <reaction evidence="8">
        <text>L-seryl-[protein] + ATP = O-phospho-L-seryl-[protein] + ADP + H(+)</text>
        <dbReference type="Rhea" id="RHEA:17989"/>
        <dbReference type="Rhea" id="RHEA-COMP:9863"/>
        <dbReference type="Rhea" id="RHEA-COMP:11604"/>
        <dbReference type="ChEBI" id="CHEBI:15378"/>
        <dbReference type="ChEBI" id="CHEBI:29999"/>
        <dbReference type="ChEBI" id="CHEBI:30616"/>
        <dbReference type="ChEBI" id="CHEBI:83421"/>
        <dbReference type="ChEBI" id="CHEBI:456216"/>
        <dbReference type="EC" id="2.7.11.1"/>
    </reaction>
</comment>
<protein>
    <recommendedName>
        <fullName evidence="1">non-specific serine/threonine protein kinase</fullName>
        <ecNumber evidence="1">2.7.11.1</ecNumber>
    </recommendedName>
</protein>
<dbReference type="Gene3D" id="3.30.200.20">
    <property type="entry name" value="Phosphorylase Kinase, domain 1"/>
    <property type="match status" value="1"/>
</dbReference>
<evidence type="ECO:0000256" key="1">
    <source>
        <dbReference type="ARBA" id="ARBA00012513"/>
    </source>
</evidence>
<accession>A0A8J4A175</accession>
<evidence type="ECO:0000313" key="11">
    <source>
        <dbReference type="EMBL" id="GIJ73949.1"/>
    </source>
</evidence>
<keyword evidence="12" id="KW-1185">Reference proteome</keyword>
<evidence type="ECO:0000256" key="7">
    <source>
        <dbReference type="ARBA" id="ARBA00047899"/>
    </source>
</evidence>
<comment type="caution">
    <text evidence="11">The sequence shown here is derived from an EMBL/GenBank/DDBJ whole genome shotgun (WGS) entry which is preliminary data.</text>
</comment>
<evidence type="ECO:0000256" key="8">
    <source>
        <dbReference type="ARBA" id="ARBA00048679"/>
    </source>
</evidence>
<dbReference type="SMART" id="SM00220">
    <property type="entry name" value="S_TKc"/>
    <property type="match status" value="1"/>
</dbReference>
<evidence type="ECO:0000256" key="6">
    <source>
        <dbReference type="ARBA" id="ARBA00022840"/>
    </source>
</evidence>
<gene>
    <name evidence="11" type="ORF">Voc01_088660</name>
</gene>
<dbReference type="PANTHER" id="PTHR43289:SF6">
    <property type="entry name" value="SERINE_THREONINE-PROTEIN KINASE NEKL-3"/>
    <property type="match status" value="1"/>
</dbReference>
<keyword evidence="5 11" id="KW-0418">Kinase</keyword>
<evidence type="ECO:0000313" key="12">
    <source>
        <dbReference type="Proteomes" id="UP000635606"/>
    </source>
</evidence>
<dbReference type="Pfam" id="PF00069">
    <property type="entry name" value="Pkinase"/>
    <property type="match status" value="1"/>
</dbReference>
<evidence type="ECO:0000256" key="9">
    <source>
        <dbReference type="SAM" id="MobiDB-lite"/>
    </source>
</evidence>
<evidence type="ECO:0000256" key="5">
    <source>
        <dbReference type="ARBA" id="ARBA00022777"/>
    </source>
</evidence>
<dbReference type="FunFam" id="3.30.200.20:FF:000035">
    <property type="entry name" value="Serine/threonine protein kinase Stk1"/>
    <property type="match status" value="1"/>
</dbReference>
<reference evidence="11" key="1">
    <citation type="submission" date="2021-01" db="EMBL/GenBank/DDBJ databases">
        <title>Whole genome shotgun sequence of Virgisporangium ochraceum NBRC 16418.</title>
        <authorList>
            <person name="Komaki H."/>
            <person name="Tamura T."/>
        </authorList>
    </citation>
    <scope>NUCLEOTIDE SEQUENCE</scope>
    <source>
        <strain evidence="11">NBRC 16418</strain>
    </source>
</reference>
<evidence type="ECO:0000259" key="10">
    <source>
        <dbReference type="PROSITE" id="PS50011"/>
    </source>
</evidence>
<keyword evidence="4" id="KW-0547">Nucleotide-binding</keyword>
<dbReference type="EMBL" id="BOPH01000127">
    <property type="protein sequence ID" value="GIJ73949.1"/>
    <property type="molecule type" value="Genomic_DNA"/>
</dbReference>
<dbReference type="CDD" id="cd14014">
    <property type="entry name" value="STKc_PknB_like"/>
    <property type="match status" value="1"/>
</dbReference>
<feature type="region of interest" description="Disordered" evidence="9">
    <location>
        <begin position="308"/>
        <end position="333"/>
    </location>
</feature>
<name>A0A8J4A175_9ACTN</name>
<dbReference type="AlphaFoldDB" id="A0A8J4A175"/>
<keyword evidence="3" id="KW-0808">Transferase</keyword>
<evidence type="ECO:0000256" key="2">
    <source>
        <dbReference type="ARBA" id="ARBA00022527"/>
    </source>
</evidence>
<dbReference type="RefSeq" id="WP_203933763.1">
    <property type="nucleotide sequence ID" value="NZ_BOPH01000127.1"/>
</dbReference>
<evidence type="ECO:0000256" key="4">
    <source>
        <dbReference type="ARBA" id="ARBA00022741"/>
    </source>
</evidence>
<dbReference type="GO" id="GO:0005524">
    <property type="term" value="F:ATP binding"/>
    <property type="evidence" value="ECO:0007669"/>
    <property type="project" value="UniProtKB-KW"/>
</dbReference>
<dbReference type="PROSITE" id="PS00108">
    <property type="entry name" value="PROTEIN_KINASE_ST"/>
    <property type="match status" value="1"/>
</dbReference>
<dbReference type="PROSITE" id="PS50011">
    <property type="entry name" value="PROTEIN_KINASE_DOM"/>
    <property type="match status" value="1"/>
</dbReference>
<comment type="catalytic activity">
    <reaction evidence="7">
        <text>L-threonyl-[protein] + ATP = O-phospho-L-threonyl-[protein] + ADP + H(+)</text>
        <dbReference type="Rhea" id="RHEA:46608"/>
        <dbReference type="Rhea" id="RHEA-COMP:11060"/>
        <dbReference type="Rhea" id="RHEA-COMP:11605"/>
        <dbReference type="ChEBI" id="CHEBI:15378"/>
        <dbReference type="ChEBI" id="CHEBI:30013"/>
        <dbReference type="ChEBI" id="CHEBI:30616"/>
        <dbReference type="ChEBI" id="CHEBI:61977"/>
        <dbReference type="ChEBI" id="CHEBI:456216"/>
        <dbReference type="EC" id="2.7.11.1"/>
    </reaction>
</comment>
<evidence type="ECO:0000256" key="3">
    <source>
        <dbReference type="ARBA" id="ARBA00022679"/>
    </source>
</evidence>
<proteinExistence type="predicted"/>
<dbReference type="Proteomes" id="UP000635606">
    <property type="component" value="Unassembled WGS sequence"/>
</dbReference>
<organism evidence="11 12">
    <name type="scientific">Virgisporangium ochraceum</name>
    <dbReference type="NCBI Taxonomy" id="65505"/>
    <lineage>
        <taxon>Bacteria</taxon>
        <taxon>Bacillati</taxon>
        <taxon>Actinomycetota</taxon>
        <taxon>Actinomycetes</taxon>
        <taxon>Micromonosporales</taxon>
        <taxon>Micromonosporaceae</taxon>
        <taxon>Virgisporangium</taxon>
    </lineage>
</organism>
<dbReference type="SUPFAM" id="SSF56112">
    <property type="entry name" value="Protein kinase-like (PK-like)"/>
    <property type="match status" value="1"/>
</dbReference>
<dbReference type="InterPro" id="IPR011009">
    <property type="entry name" value="Kinase-like_dom_sf"/>
</dbReference>